<comment type="caution">
    <text evidence="2">The sequence shown here is derived from an EMBL/GenBank/DDBJ whole genome shotgun (WGS) entry which is preliminary data.</text>
</comment>
<keyword evidence="1" id="KW-0472">Membrane</keyword>
<organism evidence="2 3">
    <name type="scientific">Blautia segnis</name>
    <dbReference type="NCBI Taxonomy" id="2763030"/>
    <lineage>
        <taxon>Bacteria</taxon>
        <taxon>Bacillati</taxon>
        <taxon>Bacillota</taxon>
        <taxon>Clostridia</taxon>
        <taxon>Lachnospirales</taxon>
        <taxon>Lachnospiraceae</taxon>
        <taxon>Blautia</taxon>
    </lineage>
</organism>
<dbReference type="RefSeq" id="WP_021926148.1">
    <property type="nucleotide sequence ID" value="NZ_JACOOT010000003.1"/>
</dbReference>
<name>A0A8I0DPJ2_9FIRM</name>
<feature type="transmembrane region" description="Helical" evidence="1">
    <location>
        <begin position="148"/>
        <end position="166"/>
    </location>
</feature>
<proteinExistence type="predicted"/>
<feature type="transmembrane region" description="Helical" evidence="1">
    <location>
        <begin position="122"/>
        <end position="142"/>
    </location>
</feature>
<dbReference type="InterPro" id="IPR021359">
    <property type="entry name" value="DUF2812"/>
</dbReference>
<dbReference type="Pfam" id="PF11193">
    <property type="entry name" value="DUF2812"/>
    <property type="match status" value="1"/>
</dbReference>
<dbReference type="Proteomes" id="UP000652847">
    <property type="component" value="Unassembled WGS sequence"/>
</dbReference>
<gene>
    <name evidence="2" type="ORF">H8S54_01135</name>
</gene>
<evidence type="ECO:0000256" key="1">
    <source>
        <dbReference type="SAM" id="Phobius"/>
    </source>
</evidence>
<evidence type="ECO:0000313" key="2">
    <source>
        <dbReference type="EMBL" id="MBC5649760.1"/>
    </source>
</evidence>
<keyword evidence="1" id="KW-1133">Transmembrane helix</keyword>
<dbReference type="AlphaFoldDB" id="A0A8I0DPJ2"/>
<sequence length="182" mass="21413">MSETKVKIRFYTIADFNEEEIWLRKEHQSGWKLVKMVPPCFYHFEKCQPEDVIYRLDFKNNGENADYMQMMKDYNWEYFEHCVGWLYFRKPAAEVHTENDGELFSDNESRAAMIAHVIKVRLLPILAIFLCAVVPNATRISAESVGNIIFSVICSILLVFYVYLIVHCTVKLKKLKDEVTIK</sequence>
<keyword evidence="1" id="KW-0812">Transmembrane</keyword>
<reference evidence="2 3" key="1">
    <citation type="submission" date="2020-08" db="EMBL/GenBank/DDBJ databases">
        <title>Genome public.</title>
        <authorList>
            <person name="Liu C."/>
            <person name="Sun Q."/>
        </authorList>
    </citation>
    <scope>NUCLEOTIDE SEQUENCE [LARGE SCALE GENOMIC DNA]</scope>
    <source>
        <strain evidence="2 3">BX17</strain>
    </source>
</reference>
<evidence type="ECO:0000313" key="3">
    <source>
        <dbReference type="Proteomes" id="UP000652847"/>
    </source>
</evidence>
<accession>A0A8I0DPJ2</accession>
<dbReference type="EMBL" id="JACOOT010000003">
    <property type="protein sequence ID" value="MBC5649760.1"/>
    <property type="molecule type" value="Genomic_DNA"/>
</dbReference>
<protein>
    <submittedName>
        <fullName evidence="2">DUF2812 domain-containing protein</fullName>
    </submittedName>
</protein>
<keyword evidence="3" id="KW-1185">Reference proteome</keyword>